<dbReference type="AlphaFoldDB" id="A0A8K0W5M4"/>
<dbReference type="EMBL" id="JAGMVJ010000001">
    <property type="protein sequence ID" value="KAH7095365.1"/>
    <property type="molecule type" value="Genomic_DNA"/>
</dbReference>
<accession>A0A8K0W5M4</accession>
<comment type="caution">
    <text evidence="2">The sequence shown here is derived from an EMBL/GenBank/DDBJ whole genome shotgun (WGS) entry which is preliminary data.</text>
</comment>
<organism evidence="2 3">
    <name type="scientific">Paraphoma chrysanthemicola</name>
    <dbReference type="NCBI Taxonomy" id="798071"/>
    <lineage>
        <taxon>Eukaryota</taxon>
        <taxon>Fungi</taxon>
        <taxon>Dikarya</taxon>
        <taxon>Ascomycota</taxon>
        <taxon>Pezizomycotina</taxon>
        <taxon>Dothideomycetes</taxon>
        <taxon>Pleosporomycetidae</taxon>
        <taxon>Pleosporales</taxon>
        <taxon>Pleosporineae</taxon>
        <taxon>Phaeosphaeriaceae</taxon>
        <taxon>Paraphoma</taxon>
    </lineage>
</organism>
<feature type="compositionally biased region" description="Low complexity" evidence="1">
    <location>
        <begin position="145"/>
        <end position="163"/>
    </location>
</feature>
<protein>
    <submittedName>
        <fullName evidence="2">Uncharacterized protein</fullName>
    </submittedName>
</protein>
<feature type="region of interest" description="Disordered" evidence="1">
    <location>
        <begin position="1"/>
        <end position="110"/>
    </location>
</feature>
<feature type="region of interest" description="Disordered" evidence="1">
    <location>
        <begin position="132"/>
        <end position="251"/>
    </location>
</feature>
<evidence type="ECO:0000313" key="2">
    <source>
        <dbReference type="EMBL" id="KAH7095365.1"/>
    </source>
</evidence>
<evidence type="ECO:0000313" key="3">
    <source>
        <dbReference type="Proteomes" id="UP000813461"/>
    </source>
</evidence>
<feature type="compositionally biased region" description="Basic and acidic residues" evidence="1">
    <location>
        <begin position="210"/>
        <end position="234"/>
    </location>
</feature>
<proteinExistence type="predicted"/>
<sequence length="251" mass="28594">MPLRMDFTTPSSRGGGSCRNASRVRRTSGVQTANVPSYYPDTIPGQASTSHRTPPDAGHYHTDGQRQPNSSHYNGAYVSSHQYAEDDFSHQSSQPHYHPVPRSWAPRNPELTHVVNDPRLQDAIARLLHQNTHTQPHHSSHDSHSSSYSRYASQYSSAAQQSHNTWPLGHSNLQYLNDHRSQPHPMDHSMNANHRAGPYNAAGYVGLQSDYERPAESRSDQRYTEYDHMSHERYEVDEEEQDEDRSSVTFY</sequence>
<dbReference type="OrthoDB" id="10391147at2759"/>
<keyword evidence="3" id="KW-1185">Reference proteome</keyword>
<dbReference type="Proteomes" id="UP000813461">
    <property type="component" value="Unassembled WGS sequence"/>
</dbReference>
<feature type="compositionally biased region" description="Basic and acidic residues" evidence="1">
    <location>
        <begin position="177"/>
        <end position="187"/>
    </location>
</feature>
<evidence type="ECO:0000256" key="1">
    <source>
        <dbReference type="SAM" id="MobiDB-lite"/>
    </source>
</evidence>
<feature type="compositionally biased region" description="Polar residues" evidence="1">
    <location>
        <begin position="65"/>
        <end position="82"/>
    </location>
</feature>
<gene>
    <name evidence="2" type="ORF">FB567DRAFT_27592</name>
</gene>
<reference evidence="2" key="1">
    <citation type="journal article" date="2021" name="Nat. Commun.">
        <title>Genetic determinants of endophytism in the Arabidopsis root mycobiome.</title>
        <authorList>
            <person name="Mesny F."/>
            <person name="Miyauchi S."/>
            <person name="Thiergart T."/>
            <person name="Pickel B."/>
            <person name="Atanasova L."/>
            <person name="Karlsson M."/>
            <person name="Huettel B."/>
            <person name="Barry K.W."/>
            <person name="Haridas S."/>
            <person name="Chen C."/>
            <person name="Bauer D."/>
            <person name="Andreopoulos W."/>
            <person name="Pangilinan J."/>
            <person name="LaButti K."/>
            <person name="Riley R."/>
            <person name="Lipzen A."/>
            <person name="Clum A."/>
            <person name="Drula E."/>
            <person name="Henrissat B."/>
            <person name="Kohler A."/>
            <person name="Grigoriev I.V."/>
            <person name="Martin F.M."/>
            <person name="Hacquard S."/>
        </authorList>
    </citation>
    <scope>NUCLEOTIDE SEQUENCE</scope>
    <source>
        <strain evidence="2">MPI-SDFR-AT-0120</strain>
    </source>
</reference>
<name>A0A8K0W5M4_9PLEO</name>